<keyword evidence="2" id="KW-0472">Membrane</keyword>
<keyword evidence="2" id="KW-1133">Transmembrane helix</keyword>
<evidence type="ECO:0000313" key="3">
    <source>
        <dbReference type="EMBL" id="RVX72121.1"/>
    </source>
</evidence>
<feature type="transmembrane region" description="Helical" evidence="2">
    <location>
        <begin position="239"/>
        <end position="260"/>
    </location>
</feature>
<organism evidence="3 4">
    <name type="scientific">Exophiala mesophila</name>
    <name type="common">Black yeast-like fungus</name>
    <dbReference type="NCBI Taxonomy" id="212818"/>
    <lineage>
        <taxon>Eukaryota</taxon>
        <taxon>Fungi</taxon>
        <taxon>Dikarya</taxon>
        <taxon>Ascomycota</taxon>
        <taxon>Pezizomycotina</taxon>
        <taxon>Eurotiomycetes</taxon>
        <taxon>Chaetothyriomycetidae</taxon>
        <taxon>Chaetothyriales</taxon>
        <taxon>Herpotrichiellaceae</taxon>
        <taxon>Exophiala</taxon>
    </lineage>
</organism>
<keyword evidence="2" id="KW-0812">Transmembrane</keyword>
<evidence type="ECO:0000256" key="2">
    <source>
        <dbReference type="SAM" id="Phobius"/>
    </source>
</evidence>
<evidence type="ECO:0008006" key="5">
    <source>
        <dbReference type="Google" id="ProtNLM"/>
    </source>
</evidence>
<protein>
    <recommendedName>
        <fullName evidence="5">Transmembrane protein</fullName>
    </recommendedName>
</protein>
<name>A0A438N913_EXOME</name>
<proteinExistence type="predicted"/>
<dbReference type="VEuPathDB" id="FungiDB:PV10_01015"/>
<gene>
    <name evidence="3" type="ORF">B0A52_04719</name>
</gene>
<accession>A0A438N913</accession>
<evidence type="ECO:0000313" key="4">
    <source>
        <dbReference type="Proteomes" id="UP000288859"/>
    </source>
</evidence>
<feature type="transmembrane region" description="Helical" evidence="2">
    <location>
        <begin position="20"/>
        <end position="47"/>
    </location>
</feature>
<feature type="region of interest" description="Disordered" evidence="1">
    <location>
        <begin position="488"/>
        <end position="565"/>
    </location>
</feature>
<dbReference type="EMBL" id="NAJM01000014">
    <property type="protein sequence ID" value="RVX72121.1"/>
    <property type="molecule type" value="Genomic_DNA"/>
</dbReference>
<sequence length="565" mass="61903">MDMSTGEPSPIVHNPDLEPVPTLAIVLVGSAAFIMTSLWVWAAFLFYSRIRRQEIQRQADDARWEAVFGRLSETSRHRDRTTVQESQWLRSRAAEMANQDSDWDGETLGSDSASSYSHVGRTLSINSSWPSTTEASSEVDDPEPYPHFYGTFDDPGLQVRYPDIEERGPGDDTSRLEDTGTKSLTGISESYVSQFVGARTGIENDTICGRDEDQILTFSNGGGTTTELWFSLPSPQTLITLYAIIGILAVVGTYSGIKYWRESKAWRKQRNEEIDNRYSNSVAQGLPSPGVGSCHDRSPPGVWNGVFGARRRSTVTPSAAESGLGKHTMPQITPRKSSVRTGIVNSGHTMSMHPGTLVFTDSGRPPPLPRAVVGRHGILEDSAEENTSTTTKTNATESTTMVFRGATSLECASQLPSVPLQGSKQEPVQDLSFYSLEASVGEVMTARLVDIKHASSLSVKAARVHPLFHNKFDDHLGQSEQFELHAHSVKESDKTPSNTSQSEVVELDTSNQEAQDVLVSPQSSRDGQSSLGRIAEDTVVSPCSNDKERRWSWSADDDSAARNRS</sequence>
<dbReference type="OrthoDB" id="10423942at2759"/>
<reference evidence="3 4" key="1">
    <citation type="submission" date="2017-03" db="EMBL/GenBank/DDBJ databases">
        <title>Genomes of endolithic fungi from Antarctica.</title>
        <authorList>
            <person name="Coleine C."/>
            <person name="Masonjones S."/>
            <person name="Stajich J.E."/>
        </authorList>
    </citation>
    <scope>NUCLEOTIDE SEQUENCE [LARGE SCALE GENOMIC DNA]</scope>
    <source>
        <strain evidence="3 4">CCFEE 6314</strain>
    </source>
</reference>
<dbReference type="Proteomes" id="UP000288859">
    <property type="component" value="Unassembled WGS sequence"/>
</dbReference>
<evidence type="ECO:0000256" key="1">
    <source>
        <dbReference type="SAM" id="MobiDB-lite"/>
    </source>
</evidence>
<dbReference type="AlphaFoldDB" id="A0A438N913"/>
<dbReference type="VEuPathDB" id="FungiDB:PV10_01013"/>
<comment type="caution">
    <text evidence="3">The sequence shown here is derived from an EMBL/GenBank/DDBJ whole genome shotgun (WGS) entry which is preliminary data.</text>
</comment>
<feature type="compositionally biased region" description="Polar residues" evidence="1">
    <location>
        <begin position="495"/>
        <end position="531"/>
    </location>
</feature>